<dbReference type="GO" id="GO:0016747">
    <property type="term" value="F:acyltransferase activity, transferring groups other than amino-acyl groups"/>
    <property type="evidence" value="ECO:0007669"/>
    <property type="project" value="InterPro"/>
</dbReference>
<dbReference type="PROSITE" id="PS51186">
    <property type="entry name" value="GNAT"/>
    <property type="match status" value="1"/>
</dbReference>
<evidence type="ECO:0000313" key="2">
    <source>
        <dbReference type="EMBL" id="SHL14467.1"/>
    </source>
</evidence>
<dbReference type="SUPFAM" id="SSF55729">
    <property type="entry name" value="Acyl-CoA N-acyltransferases (Nat)"/>
    <property type="match status" value="1"/>
</dbReference>
<protein>
    <submittedName>
        <fullName evidence="2">Ribosomal protein S18 acetylase RimI</fullName>
    </submittedName>
</protein>
<dbReference type="GO" id="GO:0005840">
    <property type="term" value="C:ribosome"/>
    <property type="evidence" value="ECO:0007669"/>
    <property type="project" value="UniProtKB-KW"/>
</dbReference>
<dbReference type="Gene3D" id="3.40.630.30">
    <property type="match status" value="1"/>
</dbReference>
<dbReference type="InterPro" id="IPR016181">
    <property type="entry name" value="Acyl_CoA_acyltransferase"/>
</dbReference>
<keyword evidence="2" id="KW-0687">Ribonucleoprotein</keyword>
<proteinExistence type="predicted"/>
<dbReference type="OrthoDB" id="9794197at2"/>
<dbReference type="InterPro" id="IPR000182">
    <property type="entry name" value="GNAT_dom"/>
</dbReference>
<dbReference type="CDD" id="cd04301">
    <property type="entry name" value="NAT_SF"/>
    <property type="match status" value="1"/>
</dbReference>
<organism evidence="2 3">
    <name type="scientific">Anaerotignum lactatifermentans DSM 14214</name>
    <dbReference type="NCBI Taxonomy" id="1121323"/>
    <lineage>
        <taxon>Bacteria</taxon>
        <taxon>Bacillati</taxon>
        <taxon>Bacillota</taxon>
        <taxon>Clostridia</taxon>
        <taxon>Lachnospirales</taxon>
        <taxon>Anaerotignaceae</taxon>
        <taxon>Anaerotignum</taxon>
    </lineage>
</organism>
<name>A0A1M6Y8A2_9FIRM</name>
<keyword evidence="2" id="KW-0689">Ribosomal protein</keyword>
<keyword evidence="3" id="KW-1185">Reference proteome</keyword>
<feature type="domain" description="N-acetyltransferase" evidence="1">
    <location>
        <begin position="19"/>
        <end position="169"/>
    </location>
</feature>
<dbReference type="Proteomes" id="UP000183975">
    <property type="component" value="Unassembled WGS sequence"/>
</dbReference>
<dbReference type="Pfam" id="PF00583">
    <property type="entry name" value="Acetyltransf_1"/>
    <property type="match status" value="1"/>
</dbReference>
<dbReference type="AlphaFoldDB" id="A0A1M6Y8A2"/>
<gene>
    <name evidence="2" type="ORF">SAMN02745138_02946</name>
</gene>
<evidence type="ECO:0000313" key="3">
    <source>
        <dbReference type="Proteomes" id="UP000183975"/>
    </source>
</evidence>
<dbReference type="EMBL" id="FRAH01000071">
    <property type="protein sequence ID" value="SHL14467.1"/>
    <property type="molecule type" value="Genomic_DNA"/>
</dbReference>
<evidence type="ECO:0000259" key="1">
    <source>
        <dbReference type="PROSITE" id="PS51186"/>
    </source>
</evidence>
<sequence length="169" mass="19898">MDFQVIRATREFAFDMGYVHSCSWQEAYTGIIPDEIIKTFTPENRAKIFLDVLENPLEEYYLFKVDDRPAGIASLAKSHEKNMPNYIGEIYSIYFHPDFWGTEVTQKGFQFCINRLKDLGFSEITIWVLNDNLRAKRFYERNGFKLDGNSKEIEIGVKLLEVRYSKRIL</sequence>
<reference evidence="2 3" key="1">
    <citation type="submission" date="2016-11" db="EMBL/GenBank/DDBJ databases">
        <authorList>
            <person name="Jaros S."/>
            <person name="Januszkiewicz K."/>
            <person name="Wedrychowicz H."/>
        </authorList>
    </citation>
    <scope>NUCLEOTIDE SEQUENCE [LARGE SCALE GENOMIC DNA]</scope>
    <source>
        <strain evidence="2 3">DSM 14214</strain>
    </source>
</reference>
<accession>A0A1M6Y8A2</accession>
<dbReference type="RefSeq" id="WP_072853026.1">
    <property type="nucleotide sequence ID" value="NZ_FRAH01000071.1"/>
</dbReference>